<dbReference type="AlphaFoldDB" id="A0A1I1EHF5"/>
<dbReference type="EMBL" id="FOLE01000001">
    <property type="protein sequence ID" value="SFB86569.1"/>
    <property type="molecule type" value="Genomic_DNA"/>
</dbReference>
<protein>
    <submittedName>
        <fullName evidence="1">Uncharacterized protein</fullName>
    </submittedName>
</protein>
<reference evidence="1 2" key="1">
    <citation type="submission" date="2016-10" db="EMBL/GenBank/DDBJ databases">
        <authorList>
            <person name="de Groot N.N."/>
        </authorList>
    </citation>
    <scope>NUCLEOTIDE SEQUENCE [LARGE SCALE GENOMIC DNA]</scope>
    <source>
        <strain evidence="1 2">DSM 6793</strain>
    </source>
</reference>
<dbReference type="Proteomes" id="UP000199514">
    <property type="component" value="Unassembled WGS sequence"/>
</dbReference>
<keyword evidence="2" id="KW-1185">Reference proteome</keyword>
<sequence length="62" mass="7297">MFLRGSGNVIMKKTYKHIQNFASFSYVCSGKEGVNPFFTTSLIRLYQKYNSFNKYLKKCRLV</sequence>
<evidence type="ECO:0000313" key="1">
    <source>
        <dbReference type="EMBL" id="SFB86569.1"/>
    </source>
</evidence>
<evidence type="ECO:0000313" key="2">
    <source>
        <dbReference type="Proteomes" id="UP000199514"/>
    </source>
</evidence>
<organism evidence="1 2">
    <name type="scientific">Flexibacter flexilis DSM 6793</name>
    <dbReference type="NCBI Taxonomy" id="927664"/>
    <lineage>
        <taxon>Bacteria</taxon>
        <taxon>Pseudomonadati</taxon>
        <taxon>Bacteroidota</taxon>
        <taxon>Cytophagia</taxon>
        <taxon>Cytophagales</taxon>
        <taxon>Flexibacteraceae</taxon>
        <taxon>Flexibacter</taxon>
    </lineage>
</organism>
<accession>A0A1I1EHF5</accession>
<gene>
    <name evidence="1" type="ORF">SAMN05421780_101811</name>
</gene>
<name>A0A1I1EHF5_9BACT</name>
<dbReference type="STRING" id="927664.SAMN05421780_101811"/>
<proteinExistence type="predicted"/>